<evidence type="ECO:0000313" key="2">
    <source>
        <dbReference type="EMBL" id="RBL93848.1"/>
    </source>
</evidence>
<organism evidence="2 3">
    <name type="scientific">Chitinophaga flava</name>
    <dbReference type="NCBI Taxonomy" id="2259036"/>
    <lineage>
        <taxon>Bacteria</taxon>
        <taxon>Pseudomonadati</taxon>
        <taxon>Bacteroidota</taxon>
        <taxon>Chitinophagia</taxon>
        <taxon>Chitinophagales</taxon>
        <taxon>Chitinophagaceae</taxon>
        <taxon>Chitinophaga</taxon>
    </lineage>
</organism>
<dbReference type="Proteomes" id="UP000253410">
    <property type="component" value="Unassembled WGS sequence"/>
</dbReference>
<sequence>MSDAEILELLRNSNGEVCGHFQHSQLNRLIAPPPASRSNFLPALLLTAGMITGIANQGYAEARTLEEVEMQLTAPPELLPEDTTKSSLKSYNLPEVVVTSFASRLSNSAHTGMVVIVGATIATVQQRDDCSLLKHPEGKPVDPVYPTDNERQKSKKRRWFFK</sequence>
<accession>A0A365Y687</accession>
<evidence type="ECO:0000256" key="1">
    <source>
        <dbReference type="SAM" id="MobiDB-lite"/>
    </source>
</evidence>
<name>A0A365Y687_9BACT</name>
<keyword evidence="3" id="KW-1185">Reference proteome</keyword>
<feature type="compositionally biased region" description="Basic residues" evidence="1">
    <location>
        <begin position="153"/>
        <end position="162"/>
    </location>
</feature>
<dbReference type="EMBL" id="QFFJ01000001">
    <property type="protein sequence ID" value="RBL93848.1"/>
    <property type="molecule type" value="Genomic_DNA"/>
</dbReference>
<feature type="region of interest" description="Disordered" evidence="1">
    <location>
        <begin position="132"/>
        <end position="162"/>
    </location>
</feature>
<dbReference type="AlphaFoldDB" id="A0A365Y687"/>
<gene>
    <name evidence="2" type="ORF">DF182_15250</name>
</gene>
<protein>
    <submittedName>
        <fullName evidence="2">Uncharacterized protein</fullName>
    </submittedName>
</protein>
<reference evidence="2 3" key="1">
    <citation type="submission" date="2018-05" db="EMBL/GenBank/DDBJ databases">
        <title>Chitinophaga sp. K3CV102501T nov., isolated from isolated from a monsoon evergreen broad-leaved forest soil.</title>
        <authorList>
            <person name="Lv Y."/>
        </authorList>
    </citation>
    <scope>NUCLEOTIDE SEQUENCE [LARGE SCALE GENOMIC DNA]</scope>
    <source>
        <strain evidence="2 3">GDMCC 1.1325</strain>
    </source>
</reference>
<evidence type="ECO:0000313" key="3">
    <source>
        <dbReference type="Proteomes" id="UP000253410"/>
    </source>
</evidence>
<comment type="caution">
    <text evidence="2">The sequence shown here is derived from an EMBL/GenBank/DDBJ whole genome shotgun (WGS) entry which is preliminary data.</text>
</comment>
<proteinExistence type="predicted"/>